<protein>
    <submittedName>
        <fullName evidence="2">Uncharacterized protein</fullName>
    </submittedName>
</protein>
<reference evidence="2 3" key="1">
    <citation type="submission" date="2016-07" db="EMBL/GenBank/DDBJ databases">
        <title>Pervasive Adenine N6-methylation of Active Genes in Fungi.</title>
        <authorList>
            <consortium name="DOE Joint Genome Institute"/>
            <person name="Mondo S.J."/>
            <person name="Dannebaum R.O."/>
            <person name="Kuo R.C."/>
            <person name="Labutti K."/>
            <person name="Haridas S."/>
            <person name="Kuo A."/>
            <person name="Salamov A."/>
            <person name="Ahrendt S.R."/>
            <person name="Lipzen A."/>
            <person name="Sullivan W."/>
            <person name="Andreopoulos W.B."/>
            <person name="Clum A."/>
            <person name="Lindquist E."/>
            <person name="Daum C."/>
            <person name="Ramamoorthy G.K."/>
            <person name="Gryganskyi A."/>
            <person name="Culley D."/>
            <person name="Magnuson J.K."/>
            <person name="James T.Y."/>
            <person name="O'Malley M.A."/>
            <person name="Stajich J.E."/>
            <person name="Spatafora J.W."/>
            <person name="Visel A."/>
            <person name="Grigoriev I.V."/>
        </authorList>
    </citation>
    <scope>NUCLEOTIDE SEQUENCE [LARGE SCALE GENOMIC DNA]</scope>
    <source>
        <strain evidence="2 3">CBS 115471</strain>
    </source>
</reference>
<dbReference type="AlphaFoldDB" id="A0A1Y1YU61"/>
<keyword evidence="1" id="KW-0812">Transmembrane</keyword>
<gene>
    <name evidence="2" type="ORF">BCR34DRAFT_99406</name>
</gene>
<dbReference type="EMBL" id="MCFA01000172">
    <property type="protein sequence ID" value="ORY01267.1"/>
    <property type="molecule type" value="Genomic_DNA"/>
</dbReference>
<accession>A0A1Y1YU61</accession>
<keyword evidence="1" id="KW-0472">Membrane</keyword>
<name>A0A1Y1YU61_9PLEO</name>
<feature type="transmembrane region" description="Helical" evidence="1">
    <location>
        <begin position="42"/>
        <end position="60"/>
    </location>
</feature>
<dbReference type="Proteomes" id="UP000193144">
    <property type="component" value="Unassembled WGS sequence"/>
</dbReference>
<evidence type="ECO:0000313" key="3">
    <source>
        <dbReference type="Proteomes" id="UP000193144"/>
    </source>
</evidence>
<proteinExistence type="predicted"/>
<sequence length="242" mass="26365">MFPMHVCWRSLGLASALHSLAKYSLALAVLGFLYTNRSRLSVFATFISSAAFPYLLWAILSSAARYGQYLGTNTVSPSPNMALSSRASSAVPLLEPRSGIGRGIWKRSFIRRSSGRGALCVDSSRKVSIFVALEPISHRFISFNCVRCVSPVVRSNGHTRIQGLSPKSLLQNCSFDARFSMGVIVLSLCGDVGTAQSRDIRVCRSPQLNSSPSILQLNIFPPHAQKHPHHRSLQSGPHNASP</sequence>
<keyword evidence="1" id="KW-1133">Transmembrane helix</keyword>
<keyword evidence="3" id="KW-1185">Reference proteome</keyword>
<evidence type="ECO:0000256" key="1">
    <source>
        <dbReference type="SAM" id="Phobius"/>
    </source>
</evidence>
<organism evidence="2 3">
    <name type="scientific">Clohesyomyces aquaticus</name>
    <dbReference type="NCBI Taxonomy" id="1231657"/>
    <lineage>
        <taxon>Eukaryota</taxon>
        <taxon>Fungi</taxon>
        <taxon>Dikarya</taxon>
        <taxon>Ascomycota</taxon>
        <taxon>Pezizomycotina</taxon>
        <taxon>Dothideomycetes</taxon>
        <taxon>Pleosporomycetidae</taxon>
        <taxon>Pleosporales</taxon>
        <taxon>Lindgomycetaceae</taxon>
        <taxon>Clohesyomyces</taxon>
    </lineage>
</organism>
<evidence type="ECO:0000313" key="2">
    <source>
        <dbReference type="EMBL" id="ORY01267.1"/>
    </source>
</evidence>
<comment type="caution">
    <text evidence="2">The sequence shown here is derived from an EMBL/GenBank/DDBJ whole genome shotgun (WGS) entry which is preliminary data.</text>
</comment>